<dbReference type="EC" id="2.7.7.7" evidence="2 15"/>
<dbReference type="Gene3D" id="3.40.50.1010">
    <property type="entry name" value="5'-nuclease"/>
    <property type="match status" value="1"/>
</dbReference>
<dbReference type="SMART" id="SM00482">
    <property type="entry name" value="POLAc"/>
    <property type="match status" value="1"/>
</dbReference>
<evidence type="ECO:0000313" key="20">
    <source>
        <dbReference type="EMBL" id="PRM88363.1"/>
    </source>
</evidence>
<dbReference type="Pfam" id="PF01612">
    <property type="entry name" value="DNA_pol_A_exo1"/>
    <property type="match status" value="1"/>
</dbReference>
<evidence type="ECO:0000256" key="2">
    <source>
        <dbReference type="ARBA" id="ARBA00012417"/>
    </source>
</evidence>
<dbReference type="SMART" id="SM00279">
    <property type="entry name" value="HhH2"/>
    <property type="match status" value="1"/>
</dbReference>
<dbReference type="PRINTS" id="PR00868">
    <property type="entry name" value="DNAPOLI"/>
</dbReference>
<evidence type="ECO:0000256" key="15">
    <source>
        <dbReference type="NCBIfam" id="TIGR00593"/>
    </source>
</evidence>
<dbReference type="NCBIfam" id="NF004397">
    <property type="entry name" value="PRK05755.1"/>
    <property type="match status" value="1"/>
</dbReference>
<dbReference type="RefSeq" id="WP_105908806.1">
    <property type="nucleotide sequence ID" value="NZ_NXGJ01000003.1"/>
</dbReference>
<dbReference type="Gene3D" id="1.10.150.20">
    <property type="entry name" value="5' to 3' exonuclease, C-terminal subdomain"/>
    <property type="match status" value="2"/>
</dbReference>
<proteinExistence type="inferred from homology"/>
<comment type="caution">
    <text evidence="20">The sequence shown here is derived from an EMBL/GenBank/DDBJ whole genome shotgun (WGS) entry which is preliminary data.</text>
</comment>
<dbReference type="Proteomes" id="UP000239065">
    <property type="component" value="Unassembled WGS sequence"/>
</dbReference>
<comment type="function">
    <text evidence="16">In addition to polymerase activity, this DNA polymerase exhibits 3'-5' and 5'-3' exonuclease activity.</text>
</comment>
<evidence type="ECO:0000256" key="14">
    <source>
        <dbReference type="ARBA" id="ARBA00049244"/>
    </source>
</evidence>
<dbReference type="FunFam" id="1.10.150.20:FF:000003">
    <property type="entry name" value="DNA polymerase I"/>
    <property type="match status" value="1"/>
</dbReference>
<dbReference type="CDD" id="cd09898">
    <property type="entry name" value="H3TH_53EXO"/>
    <property type="match status" value="1"/>
</dbReference>
<keyword evidence="10 16" id="KW-0269">Exonuclease</keyword>
<dbReference type="Gene3D" id="3.30.420.10">
    <property type="entry name" value="Ribonuclease H-like superfamily/Ribonuclease H"/>
    <property type="match status" value="1"/>
</dbReference>
<evidence type="ECO:0000256" key="11">
    <source>
        <dbReference type="ARBA" id="ARBA00022932"/>
    </source>
</evidence>
<dbReference type="InterPro" id="IPR002421">
    <property type="entry name" value="5-3_exonuclease"/>
</dbReference>
<dbReference type="FunFam" id="1.20.1060.10:FF:000001">
    <property type="entry name" value="DNA polymerase I"/>
    <property type="match status" value="1"/>
</dbReference>
<dbReference type="PANTHER" id="PTHR10133">
    <property type="entry name" value="DNA POLYMERASE I"/>
    <property type="match status" value="1"/>
</dbReference>
<evidence type="ECO:0000256" key="4">
    <source>
        <dbReference type="ARBA" id="ARBA00022679"/>
    </source>
</evidence>
<keyword evidence="13 16" id="KW-0234">DNA repair</keyword>
<accession>A0A2S9SP53</accession>
<dbReference type="Pfam" id="PF01367">
    <property type="entry name" value="5_3_exonuc"/>
    <property type="match status" value="1"/>
</dbReference>
<comment type="similarity">
    <text evidence="1 16">Belongs to the DNA polymerase type-A family.</text>
</comment>
<dbReference type="SUPFAM" id="SSF88723">
    <property type="entry name" value="PIN domain-like"/>
    <property type="match status" value="1"/>
</dbReference>
<reference evidence="20 21" key="1">
    <citation type="submission" date="2017-09" db="EMBL/GenBank/DDBJ databases">
        <title>Reassesment of A. cryaerophilus.</title>
        <authorList>
            <person name="Perez-Cataluna A."/>
            <person name="Collado L."/>
            <person name="Salgado O."/>
            <person name="Lefinanco V."/>
            <person name="Figueras M.J."/>
        </authorList>
    </citation>
    <scope>NUCLEOTIDE SEQUENCE [LARGE SCALE GENOMIC DNA]</scope>
    <source>
        <strain evidence="20 21">LMG 9861</strain>
    </source>
</reference>
<keyword evidence="5 16" id="KW-0548">Nucleotidyltransferase</keyword>
<dbReference type="SMART" id="SM00474">
    <property type="entry name" value="35EXOc"/>
    <property type="match status" value="1"/>
</dbReference>
<feature type="domain" description="3'-5' exonuclease" evidence="17">
    <location>
        <begin position="306"/>
        <end position="486"/>
    </location>
</feature>
<sequence>MKKSITIIDTFGFLFRSYFALPPLRSNTGFPTGLLTGFMNFVAGIGKDFKTDYIVFALDAKGTTFRNELFDNYKAQRPDVPEDLLTQLPVAISWVEKMGFKIAIRTGYEADDMVASIAKDAKEKGFEVRIVSHDKDLYQLIDDANSVYLFDPTKKQIINEAKCIEKYGVTPKQFIDYQALVGDTADNIPGVKGVGAKTAQTLIEQFGTLENIYENIENIDKKRTKELLIESKENAFLSKQLVTLKDDCHFISNIDEFSLPSENPILKIASDLESYDMHRIIERVNRNGLNYKTEVPKKAEDEKIEYILLDNENDLTLAINKIPRDAIIAFDTETTNLDTAKAKIVGFSFCYEDKKAYYVPISHNYLGVGNQISIDAAKKAIEILNRYKLVFQNFKYDWQIVKNNFDLDLKLYADTMILSWLLDTSEKVGIDYQIKKYFQIDMVSFSQVVKKGEDFSSVELEKATQYAAEDALMTLKLFNKQLEIFKQRGEDELLSIAFELEFNFIYVLASMEQKGIKIDVKLLKEYKDKSLIYLNELTQNIYEACGESFNINSPKQLGVILFEKLELASSKKTKTGYSTDESVLESLKNEHKVVPLLLKYREAFKLHSTYIEPLLELGLKDSENRVFSSFLHTGTTTGRLSSKNPNLQNIPVGTFSDIQIRRAFIAQDGYKLVGVDYSQIELRLLAHFSQDKALLEAFRNDLDIHLQTAIKIFGEDEAKDKRAIAKTINFGLLYGMGSKKLSDTLGISTKEAKTYIDSYFEAFKSVKDYFKSIEDEAIEKGYVKTLLNRKRFFDFQGASPMLKAAYLREAVNTLFQGSAADLIKLSMINIHLKYKDNPNVKMLLQIHDELIFEVKDEYVDEVIEDIKEIMESIFVLNVPLKVSVGVANSWQDLK</sequence>
<evidence type="ECO:0000256" key="8">
    <source>
        <dbReference type="ARBA" id="ARBA00022763"/>
    </source>
</evidence>
<dbReference type="InterPro" id="IPR019760">
    <property type="entry name" value="DNA-dir_DNA_pol_A_CS"/>
</dbReference>
<feature type="domain" description="DNA-directed DNA polymerase family A palm" evidence="19">
    <location>
        <begin position="657"/>
        <end position="858"/>
    </location>
</feature>
<dbReference type="InterPro" id="IPR012337">
    <property type="entry name" value="RNaseH-like_sf"/>
</dbReference>
<dbReference type="InterPro" id="IPR008918">
    <property type="entry name" value="HhH2"/>
</dbReference>
<dbReference type="PANTHER" id="PTHR10133:SF27">
    <property type="entry name" value="DNA POLYMERASE NU"/>
    <property type="match status" value="1"/>
</dbReference>
<dbReference type="InterPro" id="IPR020045">
    <property type="entry name" value="DNA_polI_H3TH"/>
</dbReference>
<dbReference type="Pfam" id="PF00476">
    <property type="entry name" value="DNA_pol_A"/>
    <property type="match status" value="1"/>
</dbReference>
<dbReference type="Gene3D" id="1.20.1060.10">
    <property type="entry name" value="Taq DNA Polymerase, Chain T, domain 4"/>
    <property type="match status" value="1"/>
</dbReference>
<dbReference type="GO" id="GO:0008409">
    <property type="term" value="F:5'-3' exonuclease activity"/>
    <property type="evidence" value="ECO:0007669"/>
    <property type="project" value="UniProtKB-UniRule"/>
</dbReference>
<dbReference type="InterPro" id="IPR043502">
    <property type="entry name" value="DNA/RNA_pol_sf"/>
</dbReference>
<evidence type="ECO:0000256" key="10">
    <source>
        <dbReference type="ARBA" id="ARBA00022839"/>
    </source>
</evidence>
<dbReference type="InterPro" id="IPR002562">
    <property type="entry name" value="3'-5'_exonuclease_dom"/>
</dbReference>
<dbReference type="PROSITE" id="PS00447">
    <property type="entry name" value="DNA_POLYMERASE_A"/>
    <property type="match status" value="1"/>
</dbReference>
<evidence type="ECO:0000259" key="17">
    <source>
        <dbReference type="SMART" id="SM00474"/>
    </source>
</evidence>
<evidence type="ECO:0000256" key="3">
    <source>
        <dbReference type="ARBA" id="ARBA00020311"/>
    </source>
</evidence>
<keyword evidence="11 16" id="KW-0239">DNA-directed DNA polymerase</keyword>
<dbReference type="Pfam" id="PF02739">
    <property type="entry name" value="5_3_exonuc_N"/>
    <property type="match status" value="1"/>
</dbReference>
<evidence type="ECO:0000256" key="1">
    <source>
        <dbReference type="ARBA" id="ARBA00007705"/>
    </source>
</evidence>
<feature type="domain" description="5'-3' exonuclease" evidence="18">
    <location>
        <begin position="2"/>
        <end position="260"/>
    </location>
</feature>
<dbReference type="InterPro" id="IPR002298">
    <property type="entry name" value="DNA_polymerase_A"/>
</dbReference>
<evidence type="ECO:0000313" key="21">
    <source>
        <dbReference type="Proteomes" id="UP000239065"/>
    </source>
</evidence>
<dbReference type="InterPro" id="IPR036279">
    <property type="entry name" value="5-3_exonuclease_C_sf"/>
</dbReference>
<protein>
    <recommendedName>
        <fullName evidence="3 15">DNA polymerase I</fullName>
        <ecNumber evidence="2 15">2.7.7.7</ecNumber>
    </recommendedName>
</protein>
<dbReference type="FunFam" id="1.10.150.20:FF:000002">
    <property type="entry name" value="DNA polymerase I"/>
    <property type="match status" value="1"/>
</dbReference>
<dbReference type="InterPro" id="IPR036397">
    <property type="entry name" value="RNaseH_sf"/>
</dbReference>
<dbReference type="GO" id="GO:0003677">
    <property type="term" value="F:DNA binding"/>
    <property type="evidence" value="ECO:0007669"/>
    <property type="project" value="UniProtKB-UniRule"/>
</dbReference>
<dbReference type="Gene3D" id="3.30.70.370">
    <property type="match status" value="1"/>
</dbReference>
<keyword evidence="7" id="KW-0540">Nuclease</keyword>
<dbReference type="SUPFAM" id="SSF47807">
    <property type="entry name" value="5' to 3' exonuclease, C-terminal subdomain"/>
    <property type="match status" value="1"/>
</dbReference>
<evidence type="ECO:0000259" key="18">
    <source>
        <dbReference type="SMART" id="SM00475"/>
    </source>
</evidence>
<dbReference type="InterPro" id="IPR001098">
    <property type="entry name" value="DNA-dir_DNA_pol_A_palm_dom"/>
</dbReference>
<dbReference type="AlphaFoldDB" id="A0A2S9SP53"/>
<keyword evidence="4 16" id="KW-0808">Transferase</keyword>
<dbReference type="InterPro" id="IPR018320">
    <property type="entry name" value="DNA_polymerase_1"/>
</dbReference>
<evidence type="ECO:0000256" key="16">
    <source>
        <dbReference type="RuleBase" id="RU004460"/>
    </source>
</evidence>
<keyword evidence="9 16" id="KW-0378">Hydrolase</keyword>
<dbReference type="NCBIfam" id="TIGR00593">
    <property type="entry name" value="pola"/>
    <property type="match status" value="1"/>
</dbReference>
<dbReference type="CDD" id="cd09859">
    <property type="entry name" value="PIN_53EXO"/>
    <property type="match status" value="1"/>
</dbReference>
<keyword evidence="6 16" id="KW-0235">DNA replication</keyword>
<evidence type="ECO:0000256" key="7">
    <source>
        <dbReference type="ARBA" id="ARBA00022722"/>
    </source>
</evidence>
<evidence type="ECO:0000259" key="19">
    <source>
        <dbReference type="SMART" id="SM00482"/>
    </source>
</evidence>
<dbReference type="SMART" id="SM00475">
    <property type="entry name" value="53EXOc"/>
    <property type="match status" value="1"/>
</dbReference>
<name>A0A2S9SP53_9BACT</name>
<dbReference type="EMBL" id="NXGJ01000003">
    <property type="protein sequence ID" value="PRM88363.1"/>
    <property type="molecule type" value="Genomic_DNA"/>
</dbReference>
<keyword evidence="8 16" id="KW-0227">DNA damage</keyword>
<gene>
    <name evidence="16" type="primary">polA</name>
    <name evidence="20" type="ORF">CJ669_04020</name>
</gene>
<evidence type="ECO:0000256" key="6">
    <source>
        <dbReference type="ARBA" id="ARBA00022705"/>
    </source>
</evidence>
<dbReference type="SUPFAM" id="SSF53098">
    <property type="entry name" value="Ribonuclease H-like"/>
    <property type="match status" value="1"/>
</dbReference>
<dbReference type="InterPro" id="IPR020046">
    <property type="entry name" value="5-3_exonucl_a-hlix_arch_N"/>
</dbReference>
<evidence type="ECO:0000256" key="13">
    <source>
        <dbReference type="ARBA" id="ARBA00023204"/>
    </source>
</evidence>
<dbReference type="SUPFAM" id="SSF56672">
    <property type="entry name" value="DNA/RNA polymerases"/>
    <property type="match status" value="1"/>
</dbReference>
<keyword evidence="12 16" id="KW-0238">DNA-binding</keyword>
<dbReference type="InterPro" id="IPR029060">
    <property type="entry name" value="PIN-like_dom_sf"/>
</dbReference>
<comment type="catalytic activity">
    <reaction evidence="14 16">
        <text>DNA(n) + a 2'-deoxyribonucleoside 5'-triphosphate = DNA(n+1) + diphosphate</text>
        <dbReference type="Rhea" id="RHEA:22508"/>
        <dbReference type="Rhea" id="RHEA-COMP:17339"/>
        <dbReference type="Rhea" id="RHEA-COMP:17340"/>
        <dbReference type="ChEBI" id="CHEBI:33019"/>
        <dbReference type="ChEBI" id="CHEBI:61560"/>
        <dbReference type="ChEBI" id="CHEBI:173112"/>
        <dbReference type="EC" id="2.7.7.7"/>
    </reaction>
</comment>
<dbReference type="GO" id="GO:0006261">
    <property type="term" value="P:DNA-templated DNA replication"/>
    <property type="evidence" value="ECO:0007669"/>
    <property type="project" value="UniProtKB-UniRule"/>
</dbReference>
<dbReference type="GO" id="GO:0006302">
    <property type="term" value="P:double-strand break repair"/>
    <property type="evidence" value="ECO:0007669"/>
    <property type="project" value="TreeGrafter"/>
</dbReference>
<dbReference type="CDD" id="cd06139">
    <property type="entry name" value="DNA_polA_I_Ecoli_like_exo"/>
    <property type="match status" value="1"/>
</dbReference>
<dbReference type="GO" id="GO:0008408">
    <property type="term" value="F:3'-5' exonuclease activity"/>
    <property type="evidence" value="ECO:0007669"/>
    <property type="project" value="UniProtKB-UniRule"/>
</dbReference>
<organism evidence="20 21">
    <name type="scientific">Aliarcobacter cryaerophilus</name>
    <dbReference type="NCBI Taxonomy" id="28198"/>
    <lineage>
        <taxon>Bacteria</taxon>
        <taxon>Pseudomonadati</taxon>
        <taxon>Campylobacterota</taxon>
        <taxon>Epsilonproteobacteria</taxon>
        <taxon>Campylobacterales</taxon>
        <taxon>Arcobacteraceae</taxon>
        <taxon>Aliarcobacter</taxon>
    </lineage>
</organism>
<dbReference type="CDD" id="cd08637">
    <property type="entry name" value="DNA_pol_A_pol_I_C"/>
    <property type="match status" value="1"/>
</dbReference>
<dbReference type="GO" id="GO:0003887">
    <property type="term" value="F:DNA-directed DNA polymerase activity"/>
    <property type="evidence" value="ECO:0007669"/>
    <property type="project" value="UniProtKB-UniRule"/>
</dbReference>
<evidence type="ECO:0000256" key="12">
    <source>
        <dbReference type="ARBA" id="ARBA00023125"/>
    </source>
</evidence>
<evidence type="ECO:0000256" key="5">
    <source>
        <dbReference type="ARBA" id="ARBA00022695"/>
    </source>
</evidence>
<evidence type="ECO:0000256" key="9">
    <source>
        <dbReference type="ARBA" id="ARBA00022801"/>
    </source>
</evidence>